<dbReference type="InterPro" id="IPR049748">
    <property type="entry name" value="HPE1-like_N_CxxC"/>
</dbReference>
<dbReference type="EMBL" id="CP039691">
    <property type="protein sequence ID" value="QCI98566.1"/>
    <property type="molecule type" value="Genomic_DNA"/>
</dbReference>
<dbReference type="KEGG" id="alf:CFBP5473_12080"/>
<name>A0A4D7DWF8_9HYPH</name>
<sequence length="152" mass="15817">MRKVVLTAALVLANGTAMASSIEVVHGSRTANDSIIAISCEGCPRPAPKTAPQPVTTLQPGTQNVSIRDIGGHRQTVRTEAWLGGSPVTFVSSNPIWLPQENAPVAADAPVQIDSETTTAAVERPTGRAEGVADADLRGLDSITSLPLRQSN</sequence>
<dbReference type="Proteomes" id="UP000826513">
    <property type="component" value="Chromosome 1"/>
</dbReference>
<evidence type="ECO:0000256" key="2">
    <source>
        <dbReference type="SAM" id="SignalP"/>
    </source>
</evidence>
<evidence type="ECO:0000313" key="5">
    <source>
        <dbReference type="Proteomes" id="UP000298545"/>
    </source>
</evidence>
<proteinExistence type="predicted"/>
<dbReference type="OrthoDB" id="8283437at2"/>
<evidence type="ECO:0000256" key="1">
    <source>
        <dbReference type="SAM" id="MobiDB-lite"/>
    </source>
</evidence>
<dbReference type="NCBIfam" id="NF041110">
    <property type="entry name" value="HPE1_fam_CxxC"/>
    <property type="match status" value="1"/>
</dbReference>
<gene>
    <name evidence="3" type="ORF">CFBP5473_12080</name>
    <name evidence="4" type="ORF">J5285_07650</name>
</gene>
<feature type="compositionally biased region" description="Polar residues" evidence="1">
    <location>
        <begin position="53"/>
        <end position="66"/>
    </location>
</feature>
<feature type="chain" id="PRO_5043568371" description="Secreted protein" evidence="2">
    <location>
        <begin position="20"/>
        <end position="152"/>
    </location>
</feature>
<evidence type="ECO:0000313" key="3">
    <source>
        <dbReference type="EMBL" id="QCI98566.1"/>
    </source>
</evidence>
<organism evidence="3 5">
    <name type="scientific">Agrobacterium larrymoorei</name>
    <dbReference type="NCBI Taxonomy" id="160699"/>
    <lineage>
        <taxon>Bacteria</taxon>
        <taxon>Pseudomonadati</taxon>
        <taxon>Pseudomonadota</taxon>
        <taxon>Alphaproteobacteria</taxon>
        <taxon>Hyphomicrobiales</taxon>
        <taxon>Rhizobiaceae</taxon>
        <taxon>Rhizobium/Agrobacterium group</taxon>
        <taxon>Agrobacterium</taxon>
    </lineage>
</organism>
<protein>
    <recommendedName>
        <fullName evidence="7">Secreted protein</fullName>
    </recommendedName>
</protein>
<dbReference type="AlphaFoldDB" id="A0A4D7DWF8"/>
<evidence type="ECO:0000313" key="6">
    <source>
        <dbReference type="Proteomes" id="UP000826513"/>
    </source>
</evidence>
<reference evidence="3 5" key="1">
    <citation type="submission" date="2019-04" db="EMBL/GenBank/DDBJ databases">
        <title>Complete genome sequence of Agrobacterium larrymoorei CFBP5473.</title>
        <authorList>
            <person name="Haryono M."/>
            <person name="Chou L."/>
            <person name="Lin Y.-C."/>
            <person name="Lai E.-M."/>
            <person name="Kuo C.-H."/>
        </authorList>
    </citation>
    <scope>NUCLEOTIDE SEQUENCE [LARGE SCALE GENOMIC DNA]</scope>
    <source>
        <strain evidence="3 5">CFBP5473</strain>
    </source>
</reference>
<evidence type="ECO:0008006" key="7">
    <source>
        <dbReference type="Google" id="ProtNLM"/>
    </source>
</evidence>
<dbReference type="Proteomes" id="UP000298545">
    <property type="component" value="Chromosome circular"/>
</dbReference>
<keyword evidence="2" id="KW-0732">Signal</keyword>
<dbReference type="RefSeq" id="WP_051441152.1">
    <property type="nucleotide sequence ID" value="NZ_CP039691.1"/>
</dbReference>
<evidence type="ECO:0000313" key="4">
    <source>
        <dbReference type="EMBL" id="QYA05970.1"/>
    </source>
</evidence>
<reference evidence="4 6" key="2">
    <citation type="submission" date="2021-03" db="EMBL/GenBank/DDBJ databases">
        <title>Rapid diversification of plasmids in a genus of pathogenic and nitrogen fixing bacteria.</title>
        <authorList>
            <person name="Weisberg A.J."/>
            <person name="Miller M."/>
            <person name="Ream W."/>
            <person name="Grunwald N.J."/>
            <person name="Chang J.H."/>
        </authorList>
    </citation>
    <scope>NUCLEOTIDE SEQUENCE [LARGE SCALE GENOMIC DNA]</scope>
    <source>
        <strain evidence="4 6">AF3.44</strain>
    </source>
</reference>
<dbReference type="EMBL" id="CP072167">
    <property type="protein sequence ID" value="QYA05970.1"/>
    <property type="molecule type" value="Genomic_DNA"/>
</dbReference>
<feature type="signal peptide" evidence="2">
    <location>
        <begin position="1"/>
        <end position="19"/>
    </location>
</feature>
<dbReference type="STRING" id="1367849.GCA_000518585_01074"/>
<keyword evidence="6" id="KW-1185">Reference proteome</keyword>
<accession>A0A4D7DWF8</accession>
<feature type="region of interest" description="Disordered" evidence="1">
    <location>
        <begin position="47"/>
        <end position="66"/>
    </location>
</feature>